<dbReference type="SMART" id="SM01236">
    <property type="entry name" value="Haem_oxygenase_2"/>
    <property type="match status" value="1"/>
</dbReference>
<dbReference type="PANTHER" id="PTHR40279">
    <property type="entry name" value="PQQC-LIKE PROTEIN"/>
    <property type="match status" value="1"/>
</dbReference>
<evidence type="ECO:0000313" key="3">
    <source>
        <dbReference type="EMBL" id="NBN88108.1"/>
    </source>
</evidence>
<dbReference type="SUPFAM" id="SSF48613">
    <property type="entry name" value="Heme oxygenase-like"/>
    <property type="match status" value="1"/>
</dbReference>
<feature type="domain" description="Thiaminase-2/PQQC" evidence="2">
    <location>
        <begin position="16"/>
        <end position="210"/>
    </location>
</feature>
<dbReference type="Proteomes" id="UP000713222">
    <property type="component" value="Unassembled WGS sequence"/>
</dbReference>
<name>A0A845S8N5_9PROT</name>
<dbReference type="NCBIfam" id="TIGR04305">
    <property type="entry name" value="fol_rel_CADD"/>
    <property type="match status" value="1"/>
</dbReference>
<dbReference type="Pfam" id="PF03070">
    <property type="entry name" value="TENA_THI-4"/>
    <property type="match status" value="1"/>
</dbReference>
<dbReference type="EMBL" id="RGGN01000056">
    <property type="protein sequence ID" value="NCU62882.1"/>
    <property type="molecule type" value="Genomic_DNA"/>
</dbReference>
<dbReference type="EMBL" id="RGMI01000074">
    <property type="protein sequence ID" value="NCU50542.1"/>
    <property type="molecule type" value="Genomic_DNA"/>
</dbReference>
<evidence type="ECO:0000313" key="6">
    <source>
        <dbReference type="Proteomes" id="UP000572953"/>
    </source>
</evidence>
<evidence type="ECO:0000313" key="4">
    <source>
        <dbReference type="EMBL" id="NCU50542.1"/>
    </source>
</evidence>
<sequence length="223" mass="25895">MFSKELNAKLDEFHLLKHPFYQAWNEGKLSREIIKDYAEQYYHHVKAFPRYISATHSICEDIANRKILLENLNDEEDKHNDHPKLWKQFAVALGADKNEIEKVKLEKYTSEMIDNFFKQGRSTYAEGLASLYTYERQIPEIADVKIEGLKKFYGVDSESGLAFFETHKKADVYHRQECEVLLDNLSKEDQAKAETAALKTAKYLWNFLSGVAQKHNLNVQAAA</sequence>
<dbReference type="InterPro" id="IPR004305">
    <property type="entry name" value="Thiaminase-2/PQQC"/>
</dbReference>
<dbReference type="EMBL" id="RGET01000049">
    <property type="protein sequence ID" value="NBN88108.1"/>
    <property type="molecule type" value="Genomic_DNA"/>
</dbReference>
<evidence type="ECO:0000313" key="5">
    <source>
        <dbReference type="EMBL" id="NCU62882.1"/>
    </source>
</evidence>
<dbReference type="AlphaFoldDB" id="A0A845S8N5"/>
<dbReference type="Gene3D" id="1.20.910.10">
    <property type="entry name" value="Heme oxygenase-like"/>
    <property type="match status" value="1"/>
</dbReference>
<gene>
    <name evidence="3" type="ORF">EBV32_03340</name>
    <name evidence="5" type="ORF">EBV78_02155</name>
    <name evidence="4" type="ORF">EBX29_02050</name>
</gene>
<dbReference type="InterPro" id="IPR027572">
    <property type="entry name" value="Fol-rel_CADD"/>
</dbReference>
<evidence type="ECO:0000256" key="1">
    <source>
        <dbReference type="ARBA" id="ARBA00023002"/>
    </source>
</evidence>
<keyword evidence="1" id="KW-0560">Oxidoreductase</keyword>
<dbReference type="InterPro" id="IPR039068">
    <property type="entry name" value="PqqC-like"/>
</dbReference>
<accession>A0A845S8N5</accession>
<dbReference type="PANTHER" id="PTHR40279:SF3">
    <property type="entry name" value="4-AMINOBENZOATE SYNTHASE"/>
    <property type="match status" value="1"/>
</dbReference>
<comment type="caution">
    <text evidence="5">The sequence shown here is derived from an EMBL/GenBank/DDBJ whole genome shotgun (WGS) entry which is preliminary data.</text>
</comment>
<protein>
    <submittedName>
        <fullName evidence="5">CADD family putative folate metabolism protein</fullName>
    </submittedName>
</protein>
<dbReference type="InterPro" id="IPR016084">
    <property type="entry name" value="Haem_Oase-like_multi-hlx"/>
</dbReference>
<dbReference type="GO" id="GO:0016491">
    <property type="term" value="F:oxidoreductase activity"/>
    <property type="evidence" value="ECO:0007669"/>
    <property type="project" value="UniProtKB-KW"/>
</dbReference>
<organism evidence="5 6">
    <name type="scientific">Candidatus Fonsibacter lacus</name>
    <dbReference type="NCBI Taxonomy" id="2576439"/>
    <lineage>
        <taxon>Bacteria</taxon>
        <taxon>Pseudomonadati</taxon>
        <taxon>Pseudomonadota</taxon>
        <taxon>Alphaproteobacteria</taxon>
        <taxon>Candidatus Pelagibacterales</taxon>
        <taxon>Candidatus Pelagibacterales incertae sedis</taxon>
        <taxon>Candidatus Fonsibacter</taxon>
    </lineage>
</organism>
<evidence type="ECO:0000259" key="2">
    <source>
        <dbReference type="Pfam" id="PF03070"/>
    </source>
</evidence>
<proteinExistence type="predicted"/>
<reference evidence="5 6" key="1">
    <citation type="submission" date="2018-10" db="EMBL/GenBank/DDBJ databases">
        <title>Iterative Subtractive Binning of Freshwater Chronoseries Metagenomes Recovers Nearly Complete Genomes from over Four Hundred Novel Species.</title>
        <authorList>
            <person name="Rodriguez-R L.M."/>
            <person name="Tsementzi D."/>
            <person name="Luo C."/>
            <person name="Konstantinidis K.T."/>
        </authorList>
    </citation>
    <scope>NUCLEOTIDE SEQUENCE [LARGE SCALE GENOMIC DNA]</scope>
    <source>
        <strain evidence="5">WB7_2B_003</strain>
        <strain evidence="3">WB7_6_001</strain>
        <strain evidence="4">WB8_1A_003</strain>
    </source>
</reference>
<dbReference type="Proteomes" id="UP000699985">
    <property type="component" value="Unassembled WGS sequence"/>
</dbReference>
<dbReference type="Proteomes" id="UP000572953">
    <property type="component" value="Unassembled WGS sequence"/>
</dbReference>